<evidence type="ECO:0000313" key="3">
    <source>
        <dbReference type="Proteomes" id="UP000190539"/>
    </source>
</evidence>
<name>A0A1V4A8L7_9ACTN</name>
<protein>
    <submittedName>
        <fullName evidence="2">Uncharacterized protein</fullName>
    </submittedName>
</protein>
<feature type="compositionally biased region" description="Low complexity" evidence="1">
    <location>
        <begin position="19"/>
        <end position="43"/>
    </location>
</feature>
<dbReference type="AlphaFoldDB" id="A0A1V4A8L7"/>
<reference evidence="2 3" key="1">
    <citation type="submission" date="2017-02" db="EMBL/GenBank/DDBJ databases">
        <title>Draft Genome Sequence of Streptomyces tsukubaensis F601, a Producer of the immunosuppressant tacrolimus FK506.</title>
        <authorList>
            <person name="Zong G."/>
            <person name="Zhong C."/>
            <person name="Fu J."/>
            <person name="Qin R."/>
            <person name="Cao G."/>
        </authorList>
    </citation>
    <scope>NUCLEOTIDE SEQUENCE [LARGE SCALE GENOMIC DNA]</scope>
    <source>
        <strain evidence="2 3">F601</strain>
    </source>
</reference>
<accession>A0A1V4A8L7</accession>
<comment type="caution">
    <text evidence="2">The sequence shown here is derived from an EMBL/GenBank/DDBJ whole genome shotgun (WGS) entry which is preliminary data.</text>
</comment>
<feature type="region of interest" description="Disordered" evidence="1">
    <location>
        <begin position="1"/>
        <end position="66"/>
    </location>
</feature>
<feature type="compositionally biased region" description="Basic and acidic residues" evidence="1">
    <location>
        <begin position="44"/>
        <end position="58"/>
    </location>
</feature>
<evidence type="ECO:0000313" key="2">
    <source>
        <dbReference type="EMBL" id="OON79284.1"/>
    </source>
</evidence>
<evidence type="ECO:0000256" key="1">
    <source>
        <dbReference type="SAM" id="MobiDB-lite"/>
    </source>
</evidence>
<keyword evidence="3" id="KW-1185">Reference proteome</keyword>
<gene>
    <name evidence="2" type="ORF">B1H18_15150</name>
</gene>
<proteinExistence type="predicted"/>
<dbReference type="EMBL" id="MVFC01000010">
    <property type="protein sequence ID" value="OON79284.1"/>
    <property type="molecule type" value="Genomic_DNA"/>
</dbReference>
<sequence>MAPSPAEASDAHTPGTVIAPRLPSAAPAAPAAPTAPAVSAIPAARDHTGRDMRSEDPAGTRVTAAG</sequence>
<dbReference type="Proteomes" id="UP000190539">
    <property type="component" value="Unassembled WGS sequence"/>
</dbReference>
<organism evidence="2 3">
    <name type="scientific">Streptomyces tsukubensis</name>
    <dbReference type="NCBI Taxonomy" id="83656"/>
    <lineage>
        <taxon>Bacteria</taxon>
        <taxon>Bacillati</taxon>
        <taxon>Actinomycetota</taxon>
        <taxon>Actinomycetes</taxon>
        <taxon>Kitasatosporales</taxon>
        <taxon>Streptomycetaceae</taxon>
        <taxon>Streptomyces</taxon>
    </lineage>
</organism>